<gene>
    <name evidence="6" type="ORF">ACFOSS_11850</name>
</gene>
<dbReference type="PANTHER" id="PTHR30537:SF5">
    <property type="entry name" value="HTH-TYPE TRANSCRIPTIONAL ACTIVATOR TTDR-RELATED"/>
    <property type="match status" value="1"/>
</dbReference>
<dbReference type="InterPro" id="IPR036388">
    <property type="entry name" value="WH-like_DNA-bd_sf"/>
</dbReference>
<dbReference type="InterPro" id="IPR005119">
    <property type="entry name" value="LysR_subst-bd"/>
</dbReference>
<keyword evidence="7" id="KW-1185">Reference proteome</keyword>
<keyword evidence="4" id="KW-0804">Transcription</keyword>
<comment type="caution">
    <text evidence="6">The sequence shown here is derived from an EMBL/GenBank/DDBJ whole genome shotgun (WGS) entry which is preliminary data.</text>
</comment>
<dbReference type="InterPro" id="IPR058163">
    <property type="entry name" value="LysR-type_TF_proteobact-type"/>
</dbReference>
<dbReference type="Gene3D" id="3.40.190.290">
    <property type="match status" value="1"/>
</dbReference>
<dbReference type="PANTHER" id="PTHR30537">
    <property type="entry name" value="HTH-TYPE TRANSCRIPTIONAL REGULATOR"/>
    <property type="match status" value="1"/>
</dbReference>
<keyword evidence="3" id="KW-0238">DNA-binding</keyword>
<comment type="similarity">
    <text evidence="1">Belongs to the LysR transcriptional regulatory family.</text>
</comment>
<dbReference type="Proteomes" id="UP001595692">
    <property type="component" value="Unassembled WGS sequence"/>
</dbReference>
<dbReference type="InterPro" id="IPR036390">
    <property type="entry name" value="WH_DNA-bd_sf"/>
</dbReference>
<feature type="domain" description="HTH lysR-type" evidence="5">
    <location>
        <begin position="5"/>
        <end position="62"/>
    </location>
</feature>
<evidence type="ECO:0000256" key="4">
    <source>
        <dbReference type="ARBA" id="ARBA00023163"/>
    </source>
</evidence>
<dbReference type="Pfam" id="PF00126">
    <property type="entry name" value="HTH_1"/>
    <property type="match status" value="1"/>
</dbReference>
<dbReference type="SUPFAM" id="SSF53850">
    <property type="entry name" value="Periplasmic binding protein-like II"/>
    <property type="match status" value="1"/>
</dbReference>
<dbReference type="EMBL" id="JBHSAF010000014">
    <property type="protein sequence ID" value="MFC3914160.1"/>
    <property type="molecule type" value="Genomic_DNA"/>
</dbReference>
<accession>A0ABV8CPP1</accession>
<dbReference type="PROSITE" id="PS50931">
    <property type="entry name" value="HTH_LYSR"/>
    <property type="match status" value="1"/>
</dbReference>
<sequence length="303" mass="33698">MLSGVNVQQVQIFLMIVRAGSLTAAAQRLQMTPAAVSLSLRQLEQQLGLPLLLRTTRRQELTAAGERLLAQAQPALGALQQAFDEVQALGGTPSGHVTITVPRFVYRWLLQPVYAEFCQRYPQILLEIRVNDGTQDLLSEGIDVGIRFGDLLDDDVIARPLTEPLLDALFATPDYLAQHGMPTTPQELSRHRQVQYRFQTSRQLAPLLLQWEGIVQAQDLPAALIVDDTDALLDAVRQGLGIGHLLALAVDDELRRGELVPVMVPAWRQVAPLYLYYLKDTQKACRVRVLVDFLLEKARLLAG</sequence>
<dbReference type="InterPro" id="IPR000847">
    <property type="entry name" value="LysR_HTH_N"/>
</dbReference>
<proteinExistence type="inferred from homology"/>
<dbReference type="PRINTS" id="PR00039">
    <property type="entry name" value="HTHLYSR"/>
</dbReference>
<protein>
    <submittedName>
        <fullName evidence="6">LysR family transcriptional regulator</fullName>
    </submittedName>
</protein>
<dbReference type="RefSeq" id="WP_377152749.1">
    <property type="nucleotide sequence ID" value="NZ_JBHSAF010000014.1"/>
</dbReference>
<evidence type="ECO:0000313" key="6">
    <source>
        <dbReference type="EMBL" id="MFC3914160.1"/>
    </source>
</evidence>
<dbReference type="SUPFAM" id="SSF46785">
    <property type="entry name" value="Winged helix' DNA-binding domain"/>
    <property type="match status" value="1"/>
</dbReference>
<dbReference type="Pfam" id="PF03466">
    <property type="entry name" value="LysR_substrate"/>
    <property type="match status" value="1"/>
</dbReference>
<keyword evidence="2" id="KW-0805">Transcription regulation</keyword>
<evidence type="ECO:0000259" key="5">
    <source>
        <dbReference type="PROSITE" id="PS50931"/>
    </source>
</evidence>
<dbReference type="Gene3D" id="1.10.10.10">
    <property type="entry name" value="Winged helix-like DNA-binding domain superfamily/Winged helix DNA-binding domain"/>
    <property type="match status" value="1"/>
</dbReference>
<reference evidence="7" key="1">
    <citation type="journal article" date="2019" name="Int. J. Syst. Evol. Microbiol.">
        <title>The Global Catalogue of Microorganisms (GCM) 10K type strain sequencing project: providing services to taxonomists for standard genome sequencing and annotation.</title>
        <authorList>
            <consortium name="The Broad Institute Genomics Platform"/>
            <consortium name="The Broad Institute Genome Sequencing Center for Infectious Disease"/>
            <person name="Wu L."/>
            <person name="Ma J."/>
        </authorList>
    </citation>
    <scope>NUCLEOTIDE SEQUENCE [LARGE SCALE GENOMIC DNA]</scope>
    <source>
        <strain evidence="7">CCUG 54939</strain>
    </source>
</reference>
<evidence type="ECO:0000256" key="2">
    <source>
        <dbReference type="ARBA" id="ARBA00023015"/>
    </source>
</evidence>
<name>A0ABV8CPP1_9GAMM</name>
<evidence type="ECO:0000256" key="1">
    <source>
        <dbReference type="ARBA" id="ARBA00009437"/>
    </source>
</evidence>
<evidence type="ECO:0000313" key="7">
    <source>
        <dbReference type="Proteomes" id="UP001595692"/>
    </source>
</evidence>
<organism evidence="6 7">
    <name type="scientific">Pseudaeromonas sharmana</name>
    <dbReference type="NCBI Taxonomy" id="328412"/>
    <lineage>
        <taxon>Bacteria</taxon>
        <taxon>Pseudomonadati</taxon>
        <taxon>Pseudomonadota</taxon>
        <taxon>Gammaproteobacteria</taxon>
        <taxon>Aeromonadales</taxon>
        <taxon>Aeromonadaceae</taxon>
        <taxon>Pseudaeromonas</taxon>
    </lineage>
</organism>
<evidence type="ECO:0000256" key="3">
    <source>
        <dbReference type="ARBA" id="ARBA00023125"/>
    </source>
</evidence>